<feature type="region of interest" description="Disordered" evidence="1">
    <location>
        <begin position="1"/>
        <end position="27"/>
    </location>
</feature>
<organism evidence="2 4">
    <name type="scientific">Naegleria lovaniensis</name>
    <name type="common">Amoeba</name>
    <dbReference type="NCBI Taxonomy" id="51637"/>
    <lineage>
        <taxon>Eukaryota</taxon>
        <taxon>Discoba</taxon>
        <taxon>Heterolobosea</taxon>
        <taxon>Tetramitia</taxon>
        <taxon>Eutetramitia</taxon>
        <taxon>Vahlkampfiidae</taxon>
        <taxon>Naegleria</taxon>
    </lineage>
</organism>
<gene>
    <name evidence="3" type="ORF">C9374_005991</name>
    <name evidence="2" type="ORF">C9374_014208</name>
</gene>
<evidence type="ECO:0000256" key="1">
    <source>
        <dbReference type="SAM" id="MobiDB-lite"/>
    </source>
</evidence>
<dbReference type="EMBL" id="PYSW02000079">
    <property type="protein sequence ID" value="KAG2370793.1"/>
    <property type="molecule type" value="Genomic_DNA"/>
</dbReference>
<dbReference type="EMBL" id="PYSW02000026">
    <property type="protein sequence ID" value="KAG2381607.1"/>
    <property type="molecule type" value="Genomic_DNA"/>
</dbReference>
<accession>A0AA88G5N2</accession>
<reference evidence="2" key="2">
    <citation type="submission" date="2020-04" db="EMBL/GenBank/DDBJ databases">
        <authorList>
            <person name="Liechti N."/>
            <person name="Schuerch N."/>
            <person name="Bruggmann R."/>
            <person name="Wittwer M."/>
        </authorList>
    </citation>
    <scope>NUCLEOTIDE SEQUENCE</scope>
    <source>
        <strain evidence="2">ATCC 30569</strain>
    </source>
</reference>
<name>A0AA88G5N2_NAELO</name>
<evidence type="ECO:0000313" key="2">
    <source>
        <dbReference type="EMBL" id="KAG2370793.1"/>
    </source>
</evidence>
<comment type="caution">
    <text evidence="2">The sequence shown here is derived from an EMBL/GenBank/DDBJ whole genome shotgun (WGS) entry which is preliminary data.</text>
</comment>
<dbReference type="GeneID" id="68098446"/>
<sequence>MTALMNPFTRRKQVPRGSVRGARKSITPLIKAEKKEQEYKRYHETKQAVVEARKKRKTTDTVFTERNGTHIPQPRVDEVENLRQGWKEVFLVGMELL</sequence>
<evidence type="ECO:0000313" key="3">
    <source>
        <dbReference type="EMBL" id="KAG2381607.1"/>
    </source>
</evidence>
<reference evidence="2 4" key="1">
    <citation type="journal article" date="2018" name="BMC Genomics">
        <title>The genome of Naegleria lovaniensis, the basis for a comparative approach to unravel pathogenicity factors of the human pathogenic amoeba N. fowleri.</title>
        <authorList>
            <person name="Liechti N."/>
            <person name="Schurch N."/>
            <person name="Bruggmann R."/>
            <person name="Wittwer M."/>
        </authorList>
    </citation>
    <scope>NUCLEOTIDE SEQUENCE [LARGE SCALE GENOMIC DNA]</scope>
    <source>
        <strain evidence="2 4">ATCC 30569</strain>
    </source>
</reference>
<dbReference type="RefSeq" id="XP_044547287.1">
    <property type="nucleotide sequence ID" value="XM_044695802.1"/>
</dbReference>
<evidence type="ECO:0000313" key="4">
    <source>
        <dbReference type="Proteomes" id="UP000816034"/>
    </source>
</evidence>
<dbReference type="Proteomes" id="UP000816034">
    <property type="component" value="Unassembled WGS sequence"/>
</dbReference>
<keyword evidence="4" id="KW-1185">Reference proteome</keyword>
<dbReference type="AlphaFoldDB" id="A0AA88G5N2"/>
<protein>
    <submittedName>
        <fullName evidence="2">Uncharacterized protein</fullName>
    </submittedName>
</protein>
<proteinExistence type="predicted"/>